<accession>A0ABY4FBX8</accession>
<dbReference type="PANTHER" id="PTHR36974:SF1">
    <property type="entry name" value="DOXX FAMILY MEMBRANE PROTEIN"/>
    <property type="match status" value="1"/>
</dbReference>
<feature type="transmembrane region" description="Helical" evidence="1">
    <location>
        <begin position="40"/>
        <end position="60"/>
    </location>
</feature>
<name>A0ABY4FBX8_9BACT</name>
<organism evidence="2 3">
    <name type="scientific">Hymenobacter cellulosivorans</name>
    <dbReference type="NCBI Taxonomy" id="2932249"/>
    <lineage>
        <taxon>Bacteria</taxon>
        <taxon>Pseudomonadati</taxon>
        <taxon>Bacteroidota</taxon>
        <taxon>Cytophagia</taxon>
        <taxon>Cytophagales</taxon>
        <taxon>Hymenobacteraceae</taxon>
        <taxon>Hymenobacter</taxon>
    </lineage>
</organism>
<keyword evidence="3" id="KW-1185">Reference proteome</keyword>
<reference evidence="2 3" key="1">
    <citation type="submission" date="2022-04" db="EMBL/GenBank/DDBJ databases">
        <title>Hymenobacter sp. isolated from the air.</title>
        <authorList>
            <person name="Won M."/>
            <person name="Lee C.-M."/>
            <person name="Woen H.-Y."/>
            <person name="Kwon S.-W."/>
        </authorList>
    </citation>
    <scope>NUCLEOTIDE SEQUENCE [LARGE SCALE GENOMIC DNA]</scope>
    <source>
        <strain evidence="3">5116 S-27</strain>
    </source>
</reference>
<keyword evidence="1" id="KW-0812">Transmembrane</keyword>
<evidence type="ECO:0000313" key="2">
    <source>
        <dbReference type="EMBL" id="UOQ54174.1"/>
    </source>
</evidence>
<keyword evidence="1" id="KW-0472">Membrane</keyword>
<evidence type="ECO:0000313" key="3">
    <source>
        <dbReference type="Proteomes" id="UP000831785"/>
    </source>
</evidence>
<dbReference type="EMBL" id="CP095049">
    <property type="protein sequence ID" value="UOQ54174.1"/>
    <property type="molecule type" value="Genomic_DNA"/>
</dbReference>
<proteinExistence type="predicted"/>
<dbReference type="Proteomes" id="UP000831785">
    <property type="component" value="Chromosome"/>
</dbReference>
<dbReference type="RefSeq" id="WP_244720552.1">
    <property type="nucleotide sequence ID" value="NZ_CP095049.1"/>
</dbReference>
<keyword evidence="1" id="KW-1133">Transmembrane helix</keyword>
<feature type="transmembrane region" description="Helical" evidence="1">
    <location>
        <begin position="99"/>
        <end position="116"/>
    </location>
</feature>
<evidence type="ECO:0000256" key="1">
    <source>
        <dbReference type="SAM" id="Phobius"/>
    </source>
</evidence>
<sequence length="123" mass="13735">MPRSRTISLCILAVLFSGAGVLHFVKPEVYMRIMPPYLPWHRGLVLLSGAAEILLGILLLPRATRRWAAWGLIALLIAVFPANVYMAQTSGAGLGVAPWLVWVRLPLQALLIWWVWTHTQGKK</sequence>
<feature type="transmembrane region" description="Helical" evidence="1">
    <location>
        <begin position="67"/>
        <end position="87"/>
    </location>
</feature>
<gene>
    <name evidence="2" type="ORF">MUN80_05270</name>
</gene>
<dbReference type="PANTHER" id="PTHR36974">
    <property type="entry name" value="MEMBRANE PROTEIN-RELATED"/>
    <property type="match status" value="1"/>
</dbReference>
<protein>
    <submittedName>
        <fullName evidence="2">DoxX family protein</fullName>
    </submittedName>
</protein>